<reference evidence="1 2" key="1">
    <citation type="submission" date="2018-07" db="EMBL/GenBank/DDBJ databases">
        <title>Genome sequencing of Runella.</title>
        <authorList>
            <person name="Baek M.-G."/>
            <person name="Yi H."/>
        </authorList>
    </citation>
    <scope>NUCLEOTIDE SEQUENCE [LARGE SCALE GENOMIC DNA]</scope>
    <source>
        <strain evidence="1 2">HYN0085</strain>
    </source>
</reference>
<evidence type="ECO:0000313" key="1">
    <source>
        <dbReference type="EMBL" id="AXE17856.1"/>
    </source>
</evidence>
<protein>
    <submittedName>
        <fullName evidence="1">Uncharacterized protein</fullName>
    </submittedName>
</protein>
<evidence type="ECO:0000313" key="2">
    <source>
        <dbReference type="Proteomes" id="UP000251993"/>
    </source>
</evidence>
<keyword evidence="2" id="KW-1185">Reference proteome</keyword>
<name>A0A344TGT5_9BACT</name>
<dbReference type="AlphaFoldDB" id="A0A344TGT5"/>
<gene>
    <name evidence="1" type="ORF">DR864_08980</name>
</gene>
<sequence>MDRYSPEEFSQLTLLEYLRATYPTEIKLIDYIYDNQYKGILRRLERVKMKGEDVVQAYKYEIQLQEELAEEENSDTLVEYLNAGMADLNLLGFGLIESAHILFEDDDNDELSSYLDMLERMQTSYAYQRVQKDPLYIPIPSDEWLNQYITREPTIDEVKKVYMGMYNLTEDDESLIQKIYLKIYPVYKKHEILYKLIADLKKLSLGDNPLTDSLKVKITRKRDDDLTTLSQVQTAYFFQSLRESGVLLQDKALLSDRSLAESIHILTGYSAQTARNFFSNSQITEKDKEIIIKKLEEIKALISKEI</sequence>
<proteinExistence type="predicted"/>
<organism evidence="1 2">
    <name type="scientific">Runella rosea</name>
    <dbReference type="NCBI Taxonomy" id="2259595"/>
    <lineage>
        <taxon>Bacteria</taxon>
        <taxon>Pseudomonadati</taxon>
        <taxon>Bacteroidota</taxon>
        <taxon>Cytophagia</taxon>
        <taxon>Cytophagales</taxon>
        <taxon>Spirosomataceae</taxon>
        <taxon>Runella</taxon>
    </lineage>
</organism>
<accession>A0A344TGT5</accession>
<dbReference type="Proteomes" id="UP000251993">
    <property type="component" value="Chromosome"/>
</dbReference>
<dbReference type="EMBL" id="CP030850">
    <property type="protein sequence ID" value="AXE17856.1"/>
    <property type="molecule type" value="Genomic_DNA"/>
</dbReference>
<dbReference type="KEGG" id="run:DR864_08980"/>